<reference evidence="1 2" key="1">
    <citation type="submission" date="2019-07" db="EMBL/GenBank/DDBJ databases">
        <title>Whole genome shotgun sequence of Methylobacterium haplocladii NBRC 107714.</title>
        <authorList>
            <person name="Hosoyama A."/>
            <person name="Uohara A."/>
            <person name="Ohji S."/>
            <person name="Ichikawa N."/>
        </authorList>
    </citation>
    <scope>NUCLEOTIDE SEQUENCE [LARGE SCALE GENOMIC DNA]</scope>
    <source>
        <strain evidence="1 2">NBRC 107714</strain>
    </source>
</reference>
<organism evidence="1 2">
    <name type="scientific">Methylobacterium haplocladii</name>
    <dbReference type="NCBI Taxonomy" id="1176176"/>
    <lineage>
        <taxon>Bacteria</taxon>
        <taxon>Pseudomonadati</taxon>
        <taxon>Pseudomonadota</taxon>
        <taxon>Alphaproteobacteria</taxon>
        <taxon>Hyphomicrobiales</taxon>
        <taxon>Methylobacteriaceae</taxon>
        <taxon>Methylobacterium</taxon>
    </lineage>
</organism>
<comment type="caution">
    <text evidence="1">The sequence shown here is derived from an EMBL/GenBank/DDBJ whole genome shotgun (WGS) entry which is preliminary data.</text>
</comment>
<sequence>MSDCTNHVETATLPERIGRSIPRHFVAQGVFVSFIITARQAARDVSFQRGSMLAALEQALTLVSSGMESVLIRDSRGRSHTPAELSRALLDTRTDMDAVKPAARAA</sequence>
<evidence type="ECO:0000313" key="2">
    <source>
        <dbReference type="Proteomes" id="UP000321258"/>
    </source>
</evidence>
<protein>
    <submittedName>
        <fullName evidence="1">Uncharacterized protein</fullName>
    </submittedName>
</protein>
<proteinExistence type="predicted"/>
<gene>
    <name evidence="1" type="ORF">MHA02_30680</name>
</gene>
<keyword evidence="2" id="KW-1185">Reference proteome</keyword>
<evidence type="ECO:0000313" key="1">
    <source>
        <dbReference type="EMBL" id="GEP00681.1"/>
    </source>
</evidence>
<accession>A0A512ISM0</accession>
<name>A0A512ISM0_9HYPH</name>
<dbReference type="EMBL" id="BJZT01000033">
    <property type="protein sequence ID" value="GEP00681.1"/>
    <property type="molecule type" value="Genomic_DNA"/>
</dbReference>
<dbReference type="AlphaFoldDB" id="A0A512ISM0"/>
<dbReference type="RefSeq" id="WP_238180119.1">
    <property type="nucleotide sequence ID" value="NZ_BPQN01000005.1"/>
</dbReference>
<dbReference type="Proteomes" id="UP000321258">
    <property type="component" value="Unassembled WGS sequence"/>
</dbReference>